<organism evidence="2 3">
    <name type="scientific">Monilinia fructicola</name>
    <name type="common">Brown rot fungus</name>
    <name type="synonym">Ciboria fructicola</name>
    <dbReference type="NCBI Taxonomy" id="38448"/>
    <lineage>
        <taxon>Eukaryota</taxon>
        <taxon>Fungi</taxon>
        <taxon>Dikarya</taxon>
        <taxon>Ascomycota</taxon>
        <taxon>Pezizomycotina</taxon>
        <taxon>Leotiomycetes</taxon>
        <taxon>Helotiales</taxon>
        <taxon>Sclerotiniaceae</taxon>
        <taxon>Monilinia</taxon>
    </lineage>
</organism>
<dbReference type="AlphaFoldDB" id="A0A5M9K6P5"/>
<reference evidence="2 3" key="1">
    <citation type="submission" date="2019-06" db="EMBL/GenBank/DDBJ databases">
        <title>Genome Sequence of the Brown Rot Fungal Pathogen Monilinia fructicola.</title>
        <authorList>
            <person name="De Miccolis Angelini R.M."/>
            <person name="Landi L."/>
            <person name="Abate D."/>
            <person name="Pollastro S."/>
            <person name="Romanazzi G."/>
            <person name="Faretra F."/>
        </authorList>
    </citation>
    <scope>NUCLEOTIDE SEQUENCE [LARGE SCALE GENOMIC DNA]</scope>
    <source>
        <strain evidence="2 3">Mfrc123</strain>
    </source>
</reference>
<name>A0A5M9K6P5_MONFR</name>
<proteinExistence type="predicted"/>
<evidence type="ECO:0000313" key="2">
    <source>
        <dbReference type="EMBL" id="KAA8576233.1"/>
    </source>
</evidence>
<feature type="region of interest" description="Disordered" evidence="1">
    <location>
        <begin position="1"/>
        <end position="106"/>
    </location>
</feature>
<keyword evidence="3" id="KW-1185">Reference proteome</keyword>
<sequence>MEVRYVCASPPHLQPPPISPSRPDTQHHLPKSETPRSSAEDFPRKKYTHGCSQSASQHTPRHAKSERTEGGKSASPSGDATPPLPALAQADTSGNPPWRVSKGESRGCCSIKTARTTGLAIQTLPTPKSALEQKTSEMRSSQCWSMTREARCLRILEGYK</sequence>
<evidence type="ECO:0000313" key="3">
    <source>
        <dbReference type="Proteomes" id="UP000322873"/>
    </source>
</evidence>
<dbReference type="EMBL" id="VICG01000001">
    <property type="protein sequence ID" value="KAA8576233.1"/>
    <property type="molecule type" value="Genomic_DNA"/>
</dbReference>
<accession>A0A5M9K6P5</accession>
<dbReference type="Proteomes" id="UP000322873">
    <property type="component" value="Unassembled WGS sequence"/>
</dbReference>
<comment type="caution">
    <text evidence="2">The sequence shown here is derived from an EMBL/GenBank/DDBJ whole genome shotgun (WGS) entry which is preliminary data.</text>
</comment>
<protein>
    <submittedName>
        <fullName evidence="2">Uncharacterized protein</fullName>
    </submittedName>
</protein>
<evidence type="ECO:0000256" key="1">
    <source>
        <dbReference type="SAM" id="MobiDB-lite"/>
    </source>
</evidence>
<gene>
    <name evidence="2" type="ORF">EYC84_006384</name>
</gene>
<feature type="compositionally biased region" description="Basic and acidic residues" evidence="1">
    <location>
        <begin position="24"/>
        <end position="44"/>
    </location>
</feature>